<dbReference type="CDD" id="cd06533">
    <property type="entry name" value="Glyco_transf_WecG_TagA"/>
    <property type="match status" value="1"/>
</dbReference>
<keyword evidence="2 3" id="KW-0808">Transferase</keyword>
<dbReference type="InterPro" id="IPR004629">
    <property type="entry name" value="WecG_TagA_CpsF"/>
</dbReference>
<organism evidence="3">
    <name type="scientific">Gracilinema caldarium</name>
    <dbReference type="NCBI Taxonomy" id="215591"/>
    <lineage>
        <taxon>Bacteria</taxon>
        <taxon>Pseudomonadati</taxon>
        <taxon>Spirochaetota</taxon>
        <taxon>Spirochaetia</taxon>
        <taxon>Spirochaetales</taxon>
        <taxon>Breznakiellaceae</taxon>
        <taxon>Gracilinema</taxon>
    </lineage>
</organism>
<name>A0A7C3HZ07_9SPIR</name>
<dbReference type="PANTHER" id="PTHR34136:SF1">
    <property type="entry name" value="UDP-N-ACETYL-D-MANNOSAMINURONIC ACID TRANSFERASE"/>
    <property type="match status" value="1"/>
</dbReference>
<evidence type="ECO:0000256" key="2">
    <source>
        <dbReference type="ARBA" id="ARBA00022679"/>
    </source>
</evidence>
<dbReference type="Pfam" id="PF03808">
    <property type="entry name" value="Glyco_tran_WecG"/>
    <property type="match status" value="1"/>
</dbReference>
<gene>
    <name evidence="3" type="ORF">ENS59_14205</name>
</gene>
<evidence type="ECO:0000313" key="3">
    <source>
        <dbReference type="EMBL" id="HFH30639.1"/>
    </source>
</evidence>
<comment type="caution">
    <text evidence="3">The sequence shown here is derived from an EMBL/GenBank/DDBJ whole genome shotgun (WGS) entry which is preliminary data.</text>
</comment>
<dbReference type="GO" id="GO:0016758">
    <property type="term" value="F:hexosyltransferase activity"/>
    <property type="evidence" value="ECO:0007669"/>
    <property type="project" value="TreeGrafter"/>
</dbReference>
<evidence type="ECO:0000256" key="1">
    <source>
        <dbReference type="ARBA" id="ARBA00022676"/>
    </source>
</evidence>
<sequence length="247" mass="28652">MESVEQIKCLKVKISNVSMEQIPDLLYALLETGESHHIVLLSLWDLLRARNNNEYRTYVENAALVIPISKSILGGIRFLTGKTVHRVMPFEFFIKTLSALEERGKSVYLLGAHLKSLKIAERNLKHTFPRLRVVGRCTGDFKRNDESTILTAVRKASPSLLLVAKGVPGDERWLARNKDNFGPGIQIWCSDLFDVFAERRHRPGKKTFERGLEWVGYTLHNPLRIFRIFPYLYYKILLLYYKLFRRG</sequence>
<dbReference type="EMBL" id="DSVL01000435">
    <property type="protein sequence ID" value="HFH30639.1"/>
    <property type="molecule type" value="Genomic_DNA"/>
</dbReference>
<accession>A0A7C3HZ07</accession>
<dbReference type="AlphaFoldDB" id="A0A7C3HZ07"/>
<proteinExistence type="predicted"/>
<keyword evidence="1" id="KW-0328">Glycosyltransferase</keyword>
<protein>
    <submittedName>
        <fullName evidence="3">Glycosyltransferase</fullName>
    </submittedName>
</protein>
<reference evidence="3" key="1">
    <citation type="journal article" date="2020" name="mSystems">
        <title>Genome- and Community-Level Interaction Insights into Carbon Utilization and Element Cycling Functions of Hydrothermarchaeota in Hydrothermal Sediment.</title>
        <authorList>
            <person name="Zhou Z."/>
            <person name="Liu Y."/>
            <person name="Xu W."/>
            <person name="Pan J."/>
            <person name="Luo Z.H."/>
            <person name="Li M."/>
        </authorList>
    </citation>
    <scope>NUCLEOTIDE SEQUENCE [LARGE SCALE GENOMIC DNA]</scope>
    <source>
        <strain evidence="3">SpSt-503</strain>
    </source>
</reference>
<dbReference type="PANTHER" id="PTHR34136">
    <property type="match status" value="1"/>
</dbReference>